<keyword evidence="2" id="KW-0472">Membrane</keyword>
<keyword evidence="2" id="KW-1133">Transmembrane helix</keyword>
<sequence length="387" mass="42217">MFNVFACARYLLFALSIICSAVIASVAVWNLGYTEAPSISLPHVVQVDSYVIFVGGFTLLATFVVIFSEVGRGRNSLTSRVWIDCSIAFLYFLLNLGSASVVTALLPSRMCSGDQQLPSGACTSTRILQSFTWLFTIILLVYFLTIFITVFIRSSDSKLWSYSVYQLSSYESNNSVRLQSPPSSPIPTMLHRFIRPPPIAAPRPQRAVNAVPNLMPYAYRSGLSPDYQIEHFQFPLRSDPRPLGQIQRPPIAGAGPSNLYPEFLRSSLLPNALLAPSSSRRNSSVLPGGAAPPQATTQASGSPPPLGNWPRSDIMQQVSRRSTRRMTPQTVSVPQNHDEIQGPNGSISRSKPSGPRTRAGSHSGGTTNTNHPAPLDLSNISSLRPNR</sequence>
<keyword evidence="4" id="KW-1185">Reference proteome</keyword>
<protein>
    <recommendedName>
        <fullName evidence="5">MARVEL domain-containing protein</fullName>
    </recommendedName>
</protein>
<evidence type="ECO:0000256" key="1">
    <source>
        <dbReference type="SAM" id="MobiDB-lite"/>
    </source>
</evidence>
<dbReference type="AlphaFoldDB" id="A0A0D0B8A2"/>
<name>A0A0D0B8A2_9AGAR</name>
<evidence type="ECO:0008006" key="5">
    <source>
        <dbReference type="Google" id="ProtNLM"/>
    </source>
</evidence>
<gene>
    <name evidence="3" type="ORF">GYMLUDRAFT_44247</name>
</gene>
<dbReference type="EMBL" id="KN834778">
    <property type="protein sequence ID" value="KIK59790.1"/>
    <property type="molecule type" value="Genomic_DNA"/>
</dbReference>
<feature type="transmembrane region" description="Helical" evidence="2">
    <location>
        <begin position="88"/>
        <end position="107"/>
    </location>
</feature>
<feature type="compositionally biased region" description="Polar residues" evidence="1">
    <location>
        <begin position="378"/>
        <end position="387"/>
    </location>
</feature>
<dbReference type="Proteomes" id="UP000053593">
    <property type="component" value="Unassembled WGS sequence"/>
</dbReference>
<evidence type="ECO:0000256" key="2">
    <source>
        <dbReference type="SAM" id="Phobius"/>
    </source>
</evidence>
<proteinExistence type="predicted"/>
<organism evidence="3 4">
    <name type="scientific">Collybiopsis luxurians FD-317 M1</name>
    <dbReference type="NCBI Taxonomy" id="944289"/>
    <lineage>
        <taxon>Eukaryota</taxon>
        <taxon>Fungi</taxon>
        <taxon>Dikarya</taxon>
        <taxon>Basidiomycota</taxon>
        <taxon>Agaricomycotina</taxon>
        <taxon>Agaricomycetes</taxon>
        <taxon>Agaricomycetidae</taxon>
        <taxon>Agaricales</taxon>
        <taxon>Marasmiineae</taxon>
        <taxon>Omphalotaceae</taxon>
        <taxon>Collybiopsis</taxon>
        <taxon>Collybiopsis luxurians</taxon>
    </lineage>
</organism>
<reference evidence="3 4" key="1">
    <citation type="submission" date="2014-04" db="EMBL/GenBank/DDBJ databases">
        <title>Evolutionary Origins and Diversification of the Mycorrhizal Mutualists.</title>
        <authorList>
            <consortium name="DOE Joint Genome Institute"/>
            <consortium name="Mycorrhizal Genomics Consortium"/>
            <person name="Kohler A."/>
            <person name="Kuo A."/>
            <person name="Nagy L.G."/>
            <person name="Floudas D."/>
            <person name="Copeland A."/>
            <person name="Barry K.W."/>
            <person name="Cichocki N."/>
            <person name="Veneault-Fourrey C."/>
            <person name="LaButti K."/>
            <person name="Lindquist E.A."/>
            <person name="Lipzen A."/>
            <person name="Lundell T."/>
            <person name="Morin E."/>
            <person name="Murat C."/>
            <person name="Riley R."/>
            <person name="Ohm R."/>
            <person name="Sun H."/>
            <person name="Tunlid A."/>
            <person name="Henrissat B."/>
            <person name="Grigoriev I.V."/>
            <person name="Hibbett D.S."/>
            <person name="Martin F."/>
        </authorList>
    </citation>
    <scope>NUCLEOTIDE SEQUENCE [LARGE SCALE GENOMIC DNA]</scope>
    <source>
        <strain evidence="3 4">FD-317 M1</strain>
    </source>
</reference>
<feature type="transmembrane region" description="Helical" evidence="2">
    <location>
        <begin position="127"/>
        <end position="152"/>
    </location>
</feature>
<feature type="region of interest" description="Disordered" evidence="1">
    <location>
        <begin position="275"/>
        <end position="387"/>
    </location>
</feature>
<dbReference type="HOGENOM" id="CLU_053575_0_0_1"/>
<evidence type="ECO:0000313" key="3">
    <source>
        <dbReference type="EMBL" id="KIK59790.1"/>
    </source>
</evidence>
<feature type="transmembrane region" description="Helical" evidence="2">
    <location>
        <begin position="7"/>
        <end position="29"/>
    </location>
</feature>
<evidence type="ECO:0000313" key="4">
    <source>
        <dbReference type="Proteomes" id="UP000053593"/>
    </source>
</evidence>
<feature type="transmembrane region" description="Helical" evidence="2">
    <location>
        <begin position="49"/>
        <end position="67"/>
    </location>
</feature>
<keyword evidence="2" id="KW-0812">Transmembrane</keyword>
<feature type="compositionally biased region" description="Polar residues" evidence="1">
    <location>
        <begin position="314"/>
        <end position="335"/>
    </location>
</feature>
<dbReference type="OrthoDB" id="3269357at2759"/>
<accession>A0A0D0B8A2</accession>